<evidence type="ECO:0000313" key="1">
    <source>
        <dbReference type="EMBL" id="ONG56864.1"/>
    </source>
</evidence>
<dbReference type="RefSeq" id="WP_076956336.1">
    <property type="nucleotide sequence ID" value="NZ_MLCO01000034.1"/>
</dbReference>
<name>A0A1V2H5T1_9PROT</name>
<protein>
    <submittedName>
        <fullName evidence="1">Uncharacterized protein</fullName>
    </submittedName>
</protein>
<dbReference type="EMBL" id="MLCO01000034">
    <property type="protein sequence ID" value="ONG56864.1"/>
    <property type="molecule type" value="Genomic_DNA"/>
</dbReference>
<proteinExistence type="predicted"/>
<comment type="caution">
    <text evidence="1">The sequence shown here is derived from an EMBL/GenBank/DDBJ whole genome shotgun (WGS) entry which is preliminary data.</text>
</comment>
<evidence type="ECO:0000313" key="2">
    <source>
        <dbReference type="Proteomes" id="UP000188879"/>
    </source>
</evidence>
<gene>
    <name evidence="1" type="ORF">BKE38_05270</name>
</gene>
<reference evidence="1 2" key="1">
    <citation type="submission" date="2016-10" db="EMBL/GenBank/DDBJ databases">
        <title>Draft Genome sequence of Roseomonas sp. strain M3.</title>
        <authorList>
            <person name="Subhash Y."/>
            <person name="Lee S."/>
        </authorList>
    </citation>
    <scope>NUCLEOTIDE SEQUENCE [LARGE SCALE GENOMIC DNA]</scope>
    <source>
        <strain evidence="1 2">M3</strain>
    </source>
</reference>
<organism evidence="1 2">
    <name type="scientific">Teichococcus deserti</name>
    <dbReference type="NCBI Taxonomy" id="1817963"/>
    <lineage>
        <taxon>Bacteria</taxon>
        <taxon>Pseudomonadati</taxon>
        <taxon>Pseudomonadota</taxon>
        <taxon>Alphaproteobacteria</taxon>
        <taxon>Acetobacterales</taxon>
        <taxon>Roseomonadaceae</taxon>
        <taxon>Roseomonas</taxon>
    </lineage>
</organism>
<accession>A0A1V2H5T1</accession>
<keyword evidence="2" id="KW-1185">Reference proteome</keyword>
<dbReference type="Proteomes" id="UP000188879">
    <property type="component" value="Unassembled WGS sequence"/>
</dbReference>
<dbReference type="AlphaFoldDB" id="A0A1V2H5T1"/>
<sequence>MTINSMSVNSARVALELLGGRRADAESAPKQEAATEPVSFKPKLVASAEVDVRIRQQVEAAEKAAEDAQPLPAYQRINLEAQLFNIEDRERALNTMRVQMVGERECLRLYDETGVFHRTNKFSQPEPYSPPGGWDPDVLKELVASWKEGFQRAELRMPEMEASVRQMRAEFTANNPKFFAGGATAAADRAATFGVAATKPILYPG</sequence>